<evidence type="ECO:0000256" key="1">
    <source>
        <dbReference type="SAM" id="MobiDB-lite"/>
    </source>
</evidence>
<sequence>MPKTRSALLASGTVLTFVALAACGGKSDGDGVASLGGEKKSSSQQAGGNGGKGGEGDLVKFAQCMRENGIDMPDPDPNGGGIRIQAQTGGESEADTKKMEEASKKCERYLPKDRIDPKSPEFQERARKMAKCMRGRGHDWEDPSPDGKGIAIDASKMDDPKFRRDMEECQKESEKK</sequence>
<dbReference type="PROSITE" id="PS51257">
    <property type="entry name" value="PROKAR_LIPOPROTEIN"/>
    <property type="match status" value="1"/>
</dbReference>
<evidence type="ECO:0000313" key="3">
    <source>
        <dbReference type="EMBL" id="GGM33046.1"/>
    </source>
</evidence>
<evidence type="ECO:0000313" key="4">
    <source>
        <dbReference type="Proteomes" id="UP000637578"/>
    </source>
</evidence>
<keyword evidence="2" id="KW-0732">Signal</keyword>
<protein>
    <recommendedName>
        <fullName evidence="5">Lipoprotein</fullName>
    </recommendedName>
</protein>
<name>A0A8J3FTB5_9PSEU</name>
<dbReference type="Proteomes" id="UP000637578">
    <property type="component" value="Unassembled WGS sequence"/>
</dbReference>
<proteinExistence type="predicted"/>
<dbReference type="RefSeq" id="WP_189052761.1">
    <property type="nucleotide sequence ID" value="NZ_BMMK01000001.1"/>
</dbReference>
<reference evidence="3" key="1">
    <citation type="journal article" date="2014" name="Int. J. Syst. Evol. Microbiol.">
        <title>Complete genome sequence of Corynebacterium casei LMG S-19264T (=DSM 44701T), isolated from a smear-ripened cheese.</title>
        <authorList>
            <consortium name="US DOE Joint Genome Institute (JGI-PGF)"/>
            <person name="Walter F."/>
            <person name="Albersmeier A."/>
            <person name="Kalinowski J."/>
            <person name="Ruckert C."/>
        </authorList>
    </citation>
    <scope>NUCLEOTIDE SEQUENCE</scope>
    <source>
        <strain evidence="3">CGMCC 4.5737</strain>
    </source>
</reference>
<keyword evidence="4" id="KW-1185">Reference proteome</keyword>
<feature type="chain" id="PRO_5035228952" description="Lipoprotein" evidence="2">
    <location>
        <begin position="22"/>
        <end position="176"/>
    </location>
</feature>
<comment type="caution">
    <text evidence="3">The sequence shown here is derived from an EMBL/GenBank/DDBJ whole genome shotgun (WGS) entry which is preliminary data.</text>
</comment>
<evidence type="ECO:0008006" key="5">
    <source>
        <dbReference type="Google" id="ProtNLM"/>
    </source>
</evidence>
<feature type="compositionally biased region" description="Basic and acidic residues" evidence="1">
    <location>
        <begin position="155"/>
        <end position="176"/>
    </location>
</feature>
<evidence type="ECO:0000256" key="2">
    <source>
        <dbReference type="SAM" id="SignalP"/>
    </source>
</evidence>
<gene>
    <name evidence="3" type="ORF">GCM10012275_00560</name>
</gene>
<feature type="region of interest" description="Disordered" evidence="1">
    <location>
        <begin position="29"/>
        <end position="176"/>
    </location>
</feature>
<reference evidence="3" key="2">
    <citation type="submission" date="2020-09" db="EMBL/GenBank/DDBJ databases">
        <authorList>
            <person name="Sun Q."/>
            <person name="Zhou Y."/>
        </authorList>
    </citation>
    <scope>NUCLEOTIDE SEQUENCE</scope>
    <source>
        <strain evidence="3">CGMCC 4.5737</strain>
    </source>
</reference>
<dbReference type="EMBL" id="BMMK01000001">
    <property type="protein sequence ID" value="GGM33046.1"/>
    <property type="molecule type" value="Genomic_DNA"/>
</dbReference>
<dbReference type="AlphaFoldDB" id="A0A8J3FTB5"/>
<accession>A0A8J3FTB5</accession>
<feature type="signal peptide" evidence="2">
    <location>
        <begin position="1"/>
        <end position="21"/>
    </location>
</feature>
<feature type="compositionally biased region" description="Basic and acidic residues" evidence="1">
    <location>
        <begin position="94"/>
        <end position="127"/>
    </location>
</feature>
<organism evidence="3 4">
    <name type="scientific">Longimycelium tulufanense</name>
    <dbReference type="NCBI Taxonomy" id="907463"/>
    <lineage>
        <taxon>Bacteria</taxon>
        <taxon>Bacillati</taxon>
        <taxon>Actinomycetota</taxon>
        <taxon>Actinomycetes</taxon>
        <taxon>Pseudonocardiales</taxon>
        <taxon>Pseudonocardiaceae</taxon>
        <taxon>Longimycelium</taxon>
    </lineage>
</organism>